<dbReference type="Proteomes" id="UP001519460">
    <property type="component" value="Unassembled WGS sequence"/>
</dbReference>
<keyword evidence="2" id="KW-1185">Reference proteome</keyword>
<sequence length="85" mass="9217">METRAGCLGLVVSQSFCAGFRVSMKSGKARSGCVCVDNEVITSVTQNLGSKVSVVRFSLCVFSSFISYEPNHSTYLLVCTVTCYR</sequence>
<comment type="caution">
    <text evidence="1">The sequence shown here is derived from an EMBL/GenBank/DDBJ whole genome shotgun (WGS) entry which is preliminary data.</text>
</comment>
<dbReference type="EMBL" id="JACVVK020000003">
    <property type="protein sequence ID" value="KAK7507928.1"/>
    <property type="molecule type" value="Genomic_DNA"/>
</dbReference>
<gene>
    <name evidence="1" type="ORF">BaRGS_00000893</name>
</gene>
<proteinExistence type="predicted"/>
<organism evidence="1 2">
    <name type="scientific">Batillaria attramentaria</name>
    <dbReference type="NCBI Taxonomy" id="370345"/>
    <lineage>
        <taxon>Eukaryota</taxon>
        <taxon>Metazoa</taxon>
        <taxon>Spiralia</taxon>
        <taxon>Lophotrochozoa</taxon>
        <taxon>Mollusca</taxon>
        <taxon>Gastropoda</taxon>
        <taxon>Caenogastropoda</taxon>
        <taxon>Sorbeoconcha</taxon>
        <taxon>Cerithioidea</taxon>
        <taxon>Batillariidae</taxon>
        <taxon>Batillaria</taxon>
    </lineage>
</organism>
<dbReference type="AlphaFoldDB" id="A0ABD0M8W5"/>
<evidence type="ECO:0008006" key="3">
    <source>
        <dbReference type="Google" id="ProtNLM"/>
    </source>
</evidence>
<name>A0ABD0M8W5_9CAEN</name>
<evidence type="ECO:0000313" key="1">
    <source>
        <dbReference type="EMBL" id="KAK7507928.1"/>
    </source>
</evidence>
<accession>A0ABD0M8W5</accession>
<evidence type="ECO:0000313" key="2">
    <source>
        <dbReference type="Proteomes" id="UP001519460"/>
    </source>
</evidence>
<protein>
    <recommendedName>
        <fullName evidence="3">Secreted protein</fullName>
    </recommendedName>
</protein>
<reference evidence="1 2" key="1">
    <citation type="journal article" date="2023" name="Sci. Data">
        <title>Genome assembly of the Korean intertidal mud-creeper Batillaria attramentaria.</title>
        <authorList>
            <person name="Patra A.K."/>
            <person name="Ho P.T."/>
            <person name="Jun S."/>
            <person name="Lee S.J."/>
            <person name="Kim Y."/>
            <person name="Won Y.J."/>
        </authorList>
    </citation>
    <scope>NUCLEOTIDE SEQUENCE [LARGE SCALE GENOMIC DNA]</scope>
    <source>
        <strain evidence="1">Wonlab-2016</strain>
    </source>
</reference>